<comment type="caution">
    <text evidence="2">The sequence shown here is derived from an EMBL/GenBank/DDBJ whole genome shotgun (WGS) entry which is preliminary data.</text>
</comment>
<dbReference type="SUPFAM" id="SSF51658">
    <property type="entry name" value="Xylose isomerase-like"/>
    <property type="match status" value="1"/>
</dbReference>
<dbReference type="Pfam" id="PF01261">
    <property type="entry name" value="AP_endonuc_2"/>
    <property type="match status" value="1"/>
</dbReference>
<name>A0A1C0ZZB4_9BACL</name>
<dbReference type="InterPro" id="IPR036237">
    <property type="entry name" value="Xyl_isomerase-like_sf"/>
</dbReference>
<evidence type="ECO:0000313" key="2">
    <source>
        <dbReference type="EMBL" id="OCT13455.1"/>
    </source>
</evidence>
<dbReference type="InterPro" id="IPR013022">
    <property type="entry name" value="Xyl_isomerase-like_TIM-brl"/>
</dbReference>
<dbReference type="OrthoDB" id="9814946at2"/>
<dbReference type="InterPro" id="IPR050312">
    <property type="entry name" value="IolE/XylAMocC-like"/>
</dbReference>
<accession>A0A1C0ZZB4</accession>
<dbReference type="Gene3D" id="3.20.20.150">
    <property type="entry name" value="Divalent-metal-dependent TIM barrel enzymes"/>
    <property type="match status" value="1"/>
</dbReference>
<evidence type="ECO:0000313" key="3">
    <source>
        <dbReference type="Proteomes" id="UP000093309"/>
    </source>
</evidence>
<dbReference type="RefSeq" id="WP_065853517.1">
    <property type="nucleotide sequence ID" value="NZ_LYPC01000022.1"/>
</dbReference>
<reference evidence="3" key="1">
    <citation type="submission" date="2016-05" db="EMBL/GenBank/DDBJ databases">
        <title>Paenibacillus oryzae. sp. nov., isolated from the rice root.</title>
        <authorList>
            <person name="Zhang J."/>
            <person name="Zhang X."/>
        </authorList>
    </citation>
    <scope>NUCLEOTIDE SEQUENCE [LARGE SCALE GENOMIC DNA]</scope>
    <source>
        <strain evidence="3">KCTC13222</strain>
    </source>
</reference>
<dbReference type="PANTHER" id="PTHR12110">
    <property type="entry name" value="HYDROXYPYRUVATE ISOMERASE"/>
    <property type="match status" value="1"/>
</dbReference>
<feature type="domain" description="Xylose isomerase-like TIM barrel" evidence="1">
    <location>
        <begin position="15"/>
        <end position="251"/>
    </location>
</feature>
<evidence type="ECO:0000259" key="1">
    <source>
        <dbReference type="Pfam" id="PF01261"/>
    </source>
</evidence>
<proteinExistence type="predicted"/>
<dbReference type="EMBL" id="LYPC01000022">
    <property type="protein sequence ID" value="OCT13455.1"/>
    <property type="molecule type" value="Genomic_DNA"/>
</dbReference>
<protein>
    <recommendedName>
        <fullName evidence="1">Xylose isomerase-like TIM barrel domain-containing protein</fullName>
    </recommendedName>
</protein>
<dbReference type="STRING" id="512399.A8709_17775"/>
<organism evidence="2 3">
    <name type="scientific">Paenibacillus pectinilyticus</name>
    <dbReference type="NCBI Taxonomy" id="512399"/>
    <lineage>
        <taxon>Bacteria</taxon>
        <taxon>Bacillati</taxon>
        <taxon>Bacillota</taxon>
        <taxon>Bacilli</taxon>
        <taxon>Bacillales</taxon>
        <taxon>Paenibacillaceae</taxon>
        <taxon>Paenibacillus</taxon>
    </lineage>
</organism>
<dbReference type="AlphaFoldDB" id="A0A1C0ZZB4"/>
<gene>
    <name evidence="2" type="ORF">A8709_17775</name>
</gene>
<keyword evidence="3" id="KW-1185">Reference proteome</keyword>
<sequence length="254" mass="28430">MYTFGWCSGIQDAEKLEKLGFDFIECALASMSLENEVEFTSKLPLYMNSPLPVKVFSIFFPGNLKVIGPEADEERIRRYVHKAANTMHRIGAITAVLGSGRSRHIPEGWGLQRAEEQLLQLLSLIGEEFQGTGLTLAIEPLNSKESNIVNTVSDAVRYAKLVNHPSIRVLADFYHMDEEQDSLETLVENSTWLQHIHIADTGRLSPGTGHYPYDAFTAALKAANYQGTISAECTVHDQETEYAASLAYMRRKFI</sequence>
<dbReference type="Proteomes" id="UP000093309">
    <property type="component" value="Unassembled WGS sequence"/>
</dbReference>